<evidence type="ECO:0000256" key="8">
    <source>
        <dbReference type="ARBA" id="ARBA00022824"/>
    </source>
</evidence>
<evidence type="ECO:0000256" key="6">
    <source>
        <dbReference type="ARBA" id="ARBA00022692"/>
    </source>
</evidence>
<evidence type="ECO:0000256" key="10">
    <source>
        <dbReference type="ARBA" id="ARBA00022989"/>
    </source>
</evidence>
<evidence type="ECO:0000256" key="4">
    <source>
        <dbReference type="ARBA" id="ARBA00022448"/>
    </source>
</evidence>
<proteinExistence type="inferred from homology"/>
<dbReference type="HOGENOM" id="CLU_046802_1_0_1"/>
<evidence type="ECO:0000256" key="15">
    <source>
        <dbReference type="SAM" id="Phobius"/>
    </source>
</evidence>
<evidence type="ECO:0000256" key="11">
    <source>
        <dbReference type="ARBA" id="ARBA00023065"/>
    </source>
</evidence>
<evidence type="ECO:0000256" key="5">
    <source>
        <dbReference type="ARBA" id="ARBA00022568"/>
    </source>
</evidence>
<dbReference type="GO" id="GO:0006816">
    <property type="term" value="P:calcium ion transport"/>
    <property type="evidence" value="ECO:0007669"/>
    <property type="project" value="UniProtKB-KW"/>
</dbReference>
<protein>
    <recommendedName>
        <fullName evidence="3">Store-operated calcium entry-associated regulatory factor</fullName>
    </recommendedName>
    <alternativeName>
        <fullName evidence="13">Transmembrane protein 66</fullName>
    </alternativeName>
</protein>
<reference evidence="17 18" key="1">
    <citation type="journal article" date="2015" name="Genome Announc.">
        <title>Draft Genome Sequence and Gene Annotation of the Entomopathogenic Fungus Verticillium hemipterigenum.</title>
        <authorList>
            <person name="Horn F."/>
            <person name="Habel A."/>
            <person name="Scharf D.H."/>
            <person name="Dworschak J."/>
            <person name="Brakhage A.A."/>
            <person name="Guthke R."/>
            <person name="Hertweck C."/>
            <person name="Linde J."/>
        </authorList>
    </citation>
    <scope>NUCLEOTIDE SEQUENCE [LARGE SCALE GENOMIC DNA]</scope>
</reference>
<evidence type="ECO:0000256" key="3">
    <source>
        <dbReference type="ARBA" id="ARBA00016584"/>
    </source>
</evidence>
<dbReference type="EMBL" id="CDHN01000002">
    <property type="protein sequence ID" value="CEJ89340.1"/>
    <property type="molecule type" value="Genomic_DNA"/>
</dbReference>
<dbReference type="Pfam" id="PF06682">
    <property type="entry name" value="SARAF"/>
    <property type="match status" value="1"/>
</dbReference>
<keyword evidence="4" id="KW-0813">Transport</keyword>
<keyword evidence="5" id="KW-0109">Calcium transport</keyword>
<keyword evidence="6 15" id="KW-0812">Transmembrane</keyword>
<keyword evidence="11" id="KW-0406">Ion transport</keyword>
<dbReference type="GO" id="GO:2001256">
    <property type="term" value="P:regulation of store-operated calcium entry"/>
    <property type="evidence" value="ECO:0007669"/>
    <property type="project" value="InterPro"/>
</dbReference>
<comment type="similarity">
    <text evidence="2">Belongs to the SARAF family.</text>
</comment>
<keyword evidence="12 15" id="KW-0472">Membrane</keyword>
<dbReference type="GO" id="GO:0005789">
    <property type="term" value="C:endoplasmic reticulum membrane"/>
    <property type="evidence" value="ECO:0007669"/>
    <property type="project" value="UniProtKB-SubCell"/>
</dbReference>
<feature type="compositionally biased region" description="Gly residues" evidence="14">
    <location>
        <begin position="192"/>
        <end position="213"/>
    </location>
</feature>
<evidence type="ECO:0000256" key="14">
    <source>
        <dbReference type="SAM" id="MobiDB-lite"/>
    </source>
</evidence>
<feature type="signal peptide" evidence="16">
    <location>
        <begin position="1"/>
        <end position="17"/>
    </location>
</feature>
<feature type="compositionally biased region" description="Low complexity" evidence="14">
    <location>
        <begin position="263"/>
        <end position="278"/>
    </location>
</feature>
<feature type="transmembrane region" description="Helical" evidence="15">
    <location>
        <begin position="156"/>
        <end position="177"/>
    </location>
</feature>
<accession>A0A0A1TG09</accession>
<feature type="compositionally biased region" description="Low complexity" evidence="14">
    <location>
        <begin position="222"/>
        <end position="237"/>
    </location>
</feature>
<keyword evidence="7 16" id="KW-0732">Signal</keyword>
<gene>
    <name evidence="17" type="ORF">VHEMI05190</name>
</gene>
<evidence type="ECO:0000256" key="16">
    <source>
        <dbReference type="SAM" id="SignalP"/>
    </source>
</evidence>
<feature type="region of interest" description="Disordered" evidence="14">
    <location>
        <begin position="180"/>
        <end position="246"/>
    </location>
</feature>
<dbReference type="STRING" id="1531966.A0A0A1TG09"/>
<feature type="compositionally biased region" description="Gly residues" evidence="14">
    <location>
        <begin position="279"/>
        <end position="289"/>
    </location>
</feature>
<evidence type="ECO:0000256" key="12">
    <source>
        <dbReference type="ARBA" id="ARBA00023136"/>
    </source>
</evidence>
<evidence type="ECO:0000256" key="7">
    <source>
        <dbReference type="ARBA" id="ARBA00022729"/>
    </source>
</evidence>
<dbReference type="PANTHER" id="PTHR15929:SF0">
    <property type="entry name" value="STORE-OPERATED CALCIUM ENTRY-ASSOCIATED REGULATORY FACTOR"/>
    <property type="match status" value="1"/>
</dbReference>
<keyword evidence="9" id="KW-0106">Calcium</keyword>
<comment type="subcellular location">
    <subcellularLocation>
        <location evidence="1">Endoplasmic reticulum membrane</location>
        <topology evidence="1">Single-pass type I membrane protein</topology>
    </subcellularLocation>
</comment>
<evidence type="ECO:0000313" key="18">
    <source>
        <dbReference type="Proteomes" id="UP000039046"/>
    </source>
</evidence>
<keyword evidence="18" id="KW-1185">Reference proteome</keyword>
<sequence>MHFYQLLLLCLPLLAEAAKPKNAVLLSQVKTLTLRGNGAKTSHRRVSAVPQLKCVSPESICKLYSIDVMRCTNEGSSYGNEDVEWSCVASLPPELKLGSTDVICEGYASSNDPYVLKGSCGVEYRLQLTDLGEKKYPDVAKTSSSFFSNEDGSLDWGAVIFAIIFAAVLGWILYSAYKSQDPTPRRRNRRTGGNGGGYGGGGGGGGGGDGGFGDEPPPPYSSPYSSYKSSSSSSTSSRQKSGGWNPGFGTGFMSGAAAGYMAGRSGNNSNNNNNRRNQGGSGWLGGSSWGSGSAAGPSSSGSSSSSSSQRESTGFGSTRRR</sequence>
<organism evidence="17 18">
    <name type="scientific">[Torrubiella] hemipterigena</name>
    <dbReference type="NCBI Taxonomy" id="1531966"/>
    <lineage>
        <taxon>Eukaryota</taxon>
        <taxon>Fungi</taxon>
        <taxon>Dikarya</taxon>
        <taxon>Ascomycota</taxon>
        <taxon>Pezizomycotina</taxon>
        <taxon>Sordariomycetes</taxon>
        <taxon>Hypocreomycetidae</taxon>
        <taxon>Hypocreales</taxon>
        <taxon>Clavicipitaceae</taxon>
        <taxon>Clavicipitaceae incertae sedis</taxon>
        <taxon>'Torrubiella' clade</taxon>
    </lineage>
</organism>
<dbReference type="Proteomes" id="UP000039046">
    <property type="component" value="Unassembled WGS sequence"/>
</dbReference>
<keyword evidence="8" id="KW-0256">Endoplasmic reticulum</keyword>
<dbReference type="AlphaFoldDB" id="A0A0A1TG09"/>
<feature type="chain" id="PRO_5001989975" description="Store-operated calcium entry-associated regulatory factor" evidence="16">
    <location>
        <begin position="18"/>
        <end position="321"/>
    </location>
</feature>
<dbReference type="PANTHER" id="PTHR15929">
    <property type="entry name" value="STORE-OPERATED CALCIUM ENTRY-ASSOCIATED REGULATORY FACTOR"/>
    <property type="match status" value="1"/>
</dbReference>
<evidence type="ECO:0000256" key="1">
    <source>
        <dbReference type="ARBA" id="ARBA00004115"/>
    </source>
</evidence>
<feature type="region of interest" description="Disordered" evidence="14">
    <location>
        <begin position="259"/>
        <end position="321"/>
    </location>
</feature>
<dbReference type="InterPro" id="IPR009567">
    <property type="entry name" value="SARAF"/>
</dbReference>
<evidence type="ECO:0000256" key="9">
    <source>
        <dbReference type="ARBA" id="ARBA00022837"/>
    </source>
</evidence>
<name>A0A0A1TG09_9HYPO</name>
<evidence type="ECO:0000256" key="13">
    <source>
        <dbReference type="ARBA" id="ARBA00031116"/>
    </source>
</evidence>
<feature type="compositionally biased region" description="Low complexity" evidence="14">
    <location>
        <begin position="290"/>
        <end position="321"/>
    </location>
</feature>
<keyword evidence="10 15" id="KW-1133">Transmembrane helix</keyword>
<evidence type="ECO:0000313" key="17">
    <source>
        <dbReference type="EMBL" id="CEJ89340.1"/>
    </source>
</evidence>
<dbReference type="OrthoDB" id="654191at2759"/>
<evidence type="ECO:0000256" key="2">
    <source>
        <dbReference type="ARBA" id="ARBA00006833"/>
    </source>
</evidence>